<sequence>MSKGWKKTGLALAALVGLGLGGCKSFNDNPSGGKTLTVDLTALTTQMQGQGAVAGLASSPTATQVKALVIGALAVSSRNTPYGPDVAINQTVKDNLENELSNSVNYFALVKLPVSENFVSFKVPPPAAGKWQIAAVGLSTQPAALGNLGDSEHKNSAVYYGFGDRFLTYDTVADSPYSLTLSRACLVSGPPKGCASFAETLTGTPVVTASVEIQAIKVNGASYQPSALTLPYLAWTDAQASAAVTALKTELATIRTQTPSLTSLTVETTHSQNPLESAACQAGTYSACETQSYKVNF</sequence>
<protein>
    <recommendedName>
        <fullName evidence="3">Lipoprotein</fullName>
    </recommendedName>
</protein>
<dbReference type="Proteomes" id="UP000177583">
    <property type="component" value="Unassembled WGS sequence"/>
</dbReference>
<dbReference type="AlphaFoldDB" id="A0A1F6GRN3"/>
<comment type="caution">
    <text evidence="1">The sequence shown here is derived from an EMBL/GenBank/DDBJ whole genome shotgun (WGS) entry which is preliminary data.</text>
</comment>
<dbReference type="PROSITE" id="PS51257">
    <property type="entry name" value="PROKAR_LIPOPROTEIN"/>
    <property type="match status" value="1"/>
</dbReference>
<name>A0A1F6GRN3_9PROT</name>
<proteinExistence type="predicted"/>
<evidence type="ECO:0000313" key="1">
    <source>
        <dbReference type="EMBL" id="OGH00651.1"/>
    </source>
</evidence>
<accession>A0A1F6GRN3</accession>
<dbReference type="EMBL" id="MFNF01000043">
    <property type="protein sequence ID" value="OGH00651.1"/>
    <property type="molecule type" value="Genomic_DNA"/>
</dbReference>
<evidence type="ECO:0000313" key="2">
    <source>
        <dbReference type="Proteomes" id="UP000177583"/>
    </source>
</evidence>
<reference evidence="1 2" key="1">
    <citation type="journal article" date="2016" name="Nat. Commun.">
        <title>Thousands of microbial genomes shed light on interconnected biogeochemical processes in an aquifer system.</title>
        <authorList>
            <person name="Anantharaman K."/>
            <person name="Brown C.T."/>
            <person name="Hug L.A."/>
            <person name="Sharon I."/>
            <person name="Castelle C.J."/>
            <person name="Probst A.J."/>
            <person name="Thomas B.C."/>
            <person name="Singh A."/>
            <person name="Wilkins M.J."/>
            <person name="Karaoz U."/>
            <person name="Brodie E.L."/>
            <person name="Williams K.H."/>
            <person name="Hubbard S.S."/>
            <person name="Banfield J.F."/>
        </authorList>
    </citation>
    <scope>NUCLEOTIDE SEQUENCE [LARGE SCALE GENOMIC DNA]</scope>
</reference>
<gene>
    <name evidence="1" type="ORF">A2557_03175</name>
</gene>
<evidence type="ECO:0008006" key="3">
    <source>
        <dbReference type="Google" id="ProtNLM"/>
    </source>
</evidence>
<organism evidence="1 2">
    <name type="scientific">Candidatus Lambdaproteobacteria bacterium RIFOXYD2_FULL_56_26</name>
    <dbReference type="NCBI Taxonomy" id="1817773"/>
    <lineage>
        <taxon>Bacteria</taxon>
        <taxon>Pseudomonadati</taxon>
        <taxon>Pseudomonadota</taxon>
        <taxon>Candidatus Lambdaproteobacteria</taxon>
    </lineage>
</organism>